<dbReference type="EMBL" id="CP045899">
    <property type="protein sequence ID" value="QQP40750.1"/>
    <property type="molecule type" value="Genomic_DNA"/>
</dbReference>
<organism evidence="1 2">
    <name type="scientific">Caligus rogercresseyi</name>
    <name type="common">Sea louse</name>
    <dbReference type="NCBI Taxonomy" id="217165"/>
    <lineage>
        <taxon>Eukaryota</taxon>
        <taxon>Metazoa</taxon>
        <taxon>Ecdysozoa</taxon>
        <taxon>Arthropoda</taxon>
        <taxon>Crustacea</taxon>
        <taxon>Multicrustacea</taxon>
        <taxon>Hexanauplia</taxon>
        <taxon>Copepoda</taxon>
        <taxon>Siphonostomatoida</taxon>
        <taxon>Caligidae</taxon>
        <taxon>Caligus</taxon>
    </lineage>
</organism>
<evidence type="ECO:0000313" key="2">
    <source>
        <dbReference type="Proteomes" id="UP000595437"/>
    </source>
</evidence>
<evidence type="ECO:0000313" key="1">
    <source>
        <dbReference type="EMBL" id="QQP40750.1"/>
    </source>
</evidence>
<protein>
    <submittedName>
        <fullName evidence="1">Uncharacterized protein</fullName>
    </submittedName>
</protein>
<keyword evidence="2" id="KW-1185">Reference proteome</keyword>
<proteinExistence type="predicted"/>
<accession>A0A7T8K0S4</accession>
<sequence length="88" mass="9923">MNHSINSLCRGCGEADEDTLHLARHCPKFELERVIFLDSDEEFGDMSKVHKFMPNSAIGKWLNSAPSLDDVQDGTQWMTLEEIVARAS</sequence>
<gene>
    <name evidence="1" type="ORF">FKW44_014900</name>
</gene>
<dbReference type="AlphaFoldDB" id="A0A7T8K0S4"/>
<name>A0A7T8K0S4_CALRO</name>
<reference evidence="2" key="1">
    <citation type="submission" date="2021-01" db="EMBL/GenBank/DDBJ databases">
        <title>Caligus Genome Assembly.</title>
        <authorList>
            <person name="Gallardo-Escarate C."/>
        </authorList>
    </citation>
    <scope>NUCLEOTIDE SEQUENCE [LARGE SCALE GENOMIC DNA]</scope>
</reference>
<dbReference type="Proteomes" id="UP000595437">
    <property type="component" value="Chromosome 10"/>
</dbReference>